<dbReference type="EMBL" id="CENE01000004">
    <property type="protein sequence ID" value="CEQ39734.1"/>
    <property type="molecule type" value="Genomic_DNA"/>
</dbReference>
<sequence length="476" mass="51361">MASLASPTGSVKGGRLQKPRPVPAGSRPKKLPDQFPVAELIRVPLRVLSPPKATGMVGSVMSMKATPINDVRLADVIANKHLSPLSLKDFEGYLVFKEYSAENLYFILCAPVSSVILSRLNEYEKEYNAYLADPSIQKISAAYSENTDPSAPRTASHLPDYLADSLGRGLDVFFAPDGALELNLPRVTRDKTLVEAGNSGNPKDFAEARDIIEHSLNRSLVAHSRSVVANAGPRRLLLCFCLGLLIFLLGCVPALVAILTNHARGYRVIGLPFIAFGTTVMVMAMNRICGIIWFLGERRQLLPWELATPTVTSASIVPISCPSSPSSTYSWDDESSVGCPEDKSPDLSFCTQASATPYPWEKQDVALDSFPSAGEPIRVNFDPGSTQPPTYKSGGKTSKGVVPESARKLKLFPSQDCERVLTGMSRSAAVWGPVTSIFSPDVARAQWRIVVLALLFSVGAICTVGVVLMAVPNRSP</sequence>
<keyword evidence="4" id="KW-1185">Reference proteome</keyword>
<dbReference type="PANTHER" id="PTHR39466:SF1">
    <property type="entry name" value="RGS DOMAIN-CONTAINING PROTEIN"/>
    <property type="match status" value="1"/>
</dbReference>
<feature type="transmembrane region" description="Helical" evidence="2">
    <location>
        <begin position="271"/>
        <end position="295"/>
    </location>
</feature>
<feature type="region of interest" description="Disordered" evidence="1">
    <location>
        <begin position="378"/>
        <end position="402"/>
    </location>
</feature>
<feature type="region of interest" description="Disordered" evidence="1">
    <location>
        <begin position="1"/>
        <end position="31"/>
    </location>
</feature>
<evidence type="ECO:0000313" key="3">
    <source>
        <dbReference type="EMBL" id="CEQ39734.1"/>
    </source>
</evidence>
<feature type="transmembrane region" description="Helical" evidence="2">
    <location>
        <begin position="449"/>
        <end position="471"/>
    </location>
</feature>
<dbReference type="PANTHER" id="PTHR39466">
    <property type="entry name" value="RGS DOMAIN-CONTAINING PROTEIN"/>
    <property type="match status" value="1"/>
</dbReference>
<accession>A0A0D6EIF1</accession>
<dbReference type="OrthoDB" id="3232309at2759"/>
<evidence type="ECO:0000313" key="4">
    <source>
        <dbReference type="Proteomes" id="UP000243876"/>
    </source>
</evidence>
<organism evidence="3 4">
    <name type="scientific">Sporidiobolus salmonicolor</name>
    <name type="common">Yeast-like fungus</name>
    <name type="synonym">Sporobolomyces salmonicolor</name>
    <dbReference type="NCBI Taxonomy" id="5005"/>
    <lineage>
        <taxon>Eukaryota</taxon>
        <taxon>Fungi</taxon>
        <taxon>Dikarya</taxon>
        <taxon>Basidiomycota</taxon>
        <taxon>Pucciniomycotina</taxon>
        <taxon>Microbotryomycetes</taxon>
        <taxon>Sporidiobolales</taxon>
        <taxon>Sporidiobolaceae</taxon>
        <taxon>Sporobolomyces</taxon>
    </lineage>
</organism>
<evidence type="ECO:0000256" key="1">
    <source>
        <dbReference type="SAM" id="MobiDB-lite"/>
    </source>
</evidence>
<dbReference type="Proteomes" id="UP000243876">
    <property type="component" value="Unassembled WGS sequence"/>
</dbReference>
<name>A0A0D6EIF1_SPOSA</name>
<evidence type="ECO:0000256" key="2">
    <source>
        <dbReference type="SAM" id="Phobius"/>
    </source>
</evidence>
<keyword evidence="2" id="KW-1133">Transmembrane helix</keyword>
<feature type="transmembrane region" description="Helical" evidence="2">
    <location>
        <begin position="236"/>
        <end position="259"/>
    </location>
</feature>
<proteinExistence type="predicted"/>
<gene>
    <name evidence="3" type="primary">SPOSA6832_01285</name>
</gene>
<protein>
    <submittedName>
        <fullName evidence="3">SPOSA6832_01285-mRNA-1:cds</fullName>
    </submittedName>
</protein>
<reference evidence="4" key="1">
    <citation type="submission" date="2015-02" db="EMBL/GenBank/DDBJ databases">
        <authorList>
            <person name="Gon?alves P."/>
        </authorList>
    </citation>
    <scope>NUCLEOTIDE SEQUENCE [LARGE SCALE GENOMIC DNA]</scope>
</reference>
<keyword evidence="2" id="KW-0472">Membrane</keyword>
<dbReference type="AlphaFoldDB" id="A0A0D6EIF1"/>
<keyword evidence="2" id="KW-0812">Transmembrane</keyword>